<evidence type="ECO:0000313" key="2">
    <source>
        <dbReference type="Proteomes" id="UP000675881"/>
    </source>
</evidence>
<dbReference type="AlphaFoldDB" id="A0A7R8D011"/>
<sequence length="161" mass="18619">MSTITDCFHTGVPNCDLDYPIGHRGPISDSQSFNASSPLPVTFEVNEMGGSMKLKMTGKFIRGFLIREKNLSKGGSWSVTDDYDQWTLIKKDCVSHNRDFVLDREPEDMTAMEFIFESNLGETYPIFEAILVMKFDTWWHKIVIAKNPLNFLYEQNREYEN</sequence>
<proteinExistence type="predicted"/>
<accession>A0A7R8D011</accession>
<dbReference type="EMBL" id="HG994585">
    <property type="protein sequence ID" value="CAF2979664.1"/>
    <property type="molecule type" value="Genomic_DNA"/>
</dbReference>
<gene>
    <name evidence="1" type="ORF">LSAA_11560</name>
</gene>
<protein>
    <submittedName>
        <fullName evidence="1">(salmon louse) hypothetical protein</fullName>
    </submittedName>
</protein>
<keyword evidence="2" id="KW-1185">Reference proteome</keyword>
<reference evidence="1" key="1">
    <citation type="submission" date="2021-02" db="EMBL/GenBank/DDBJ databases">
        <authorList>
            <person name="Bekaert M."/>
        </authorList>
    </citation>
    <scope>NUCLEOTIDE SEQUENCE</scope>
    <source>
        <strain evidence="1">IoA-00</strain>
    </source>
</reference>
<name>A0A7R8D011_LEPSM</name>
<dbReference type="Proteomes" id="UP000675881">
    <property type="component" value="Chromosome 6"/>
</dbReference>
<evidence type="ECO:0000313" key="1">
    <source>
        <dbReference type="EMBL" id="CAF2979664.1"/>
    </source>
</evidence>
<organism evidence="1 2">
    <name type="scientific">Lepeophtheirus salmonis</name>
    <name type="common">Salmon louse</name>
    <name type="synonym">Caligus salmonis</name>
    <dbReference type="NCBI Taxonomy" id="72036"/>
    <lineage>
        <taxon>Eukaryota</taxon>
        <taxon>Metazoa</taxon>
        <taxon>Ecdysozoa</taxon>
        <taxon>Arthropoda</taxon>
        <taxon>Crustacea</taxon>
        <taxon>Multicrustacea</taxon>
        <taxon>Hexanauplia</taxon>
        <taxon>Copepoda</taxon>
        <taxon>Siphonostomatoida</taxon>
        <taxon>Caligidae</taxon>
        <taxon>Lepeophtheirus</taxon>
    </lineage>
</organism>